<dbReference type="PANTHER" id="PTHR36454:SF1">
    <property type="entry name" value="DUF1015 DOMAIN-CONTAINING PROTEIN"/>
    <property type="match status" value="1"/>
</dbReference>
<name>A0A518G5U9_9BACT</name>
<organism evidence="1 2">
    <name type="scientific">Aureliella helgolandensis</name>
    <dbReference type="NCBI Taxonomy" id="2527968"/>
    <lineage>
        <taxon>Bacteria</taxon>
        <taxon>Pseudomonadati</taxon>
        <taxon>Planctomycetota</taxon>
        <taxon>Planctomycetia</taxon>
        <taxon>Pirellulales</taxon>
        <taxon>Pirellulaceae</taxon>
        <taxon>Aureliella</taxon>
    </lineage>
</organism>
<dbReference type="EMBL" id="CP036298">
    <property type="protein sequence ID" value="QDV23967.1"/>
    <property type="molecule type" value="Genomic_DNA"/>
</dbReference>
<reference evidence="1 2" key="1">
    <citation type="submission" date="2019-02" db="EMBL/GenBank/DDBJ databases">
        <title>Deep-cultivation of Planctomycetes and their phenomic and genomic characterization uncovers novel biology.</title>
        <authorList>
            <person name="Wiegand S."/>
            <person name="Jogler M."/>
            <person name="Boedeker C."/>
            <person name="Pinto D."/>
            <person name="Vollmers J."/>
            <person name="Rivas-Marin E."/>
            <person name="Kohn T."/>
            <person name="Peeters S.H."/>
            <person name="Heuer A."/>
            <person name="Rast P."/>
            <person name="Oberbeckmann S."/>
            <person name="Bunk B."/>
            <person name="Jeske O."/>
            <person name="Meyerdierks A."/>
            <person name="Storesund J.E."/>
            <person name="Kallscheuer N."/>
            <person name="Luecker S."/>
            <person name="Lage O.M."/>
            <person name="Pohl T."/>
            <person name="Merkel B.J."/>
            <person name="Hornburger P."/>
            <person name="Mueller R.-W."/>
            <person name="Bruemmer F."/>
            <person name="Labrenz M."/>
            <person name="Spormann A.M."/>
            <person name="Op den Camp H."/>
            <person name="Overmann J."/>
            <person name="Amann R."/>
            <person name="Jetten M.S.M."/>
            <person name="Mascher T."/>
            <person name="Medema M.H."/>
            <person name="Devos D.P."/>
            <person name="Kaster A.-K."/>
            <person name="Ovreas L."/>
            <person name="Rohde M."/>
            <person name="Galperin M.Y."/>
            <person name="Jogler C."/>
        </authorList>
    </citation>
    <scope>NUCLEOTIDE SEQUENCE [LARGE SCALE GENOMIC DNA]</scope>
    <source>
        <strain evidence="1 2">Q31a</strain>
    </source>
</reference>
<accession>A0A518G5U9</accession>
<dbReference type="RefSeq" id="WP_145077277.1">
    <property type="nucleotide sequence ID" value="NZ_CP036298.1"/>
</dbReference>
<keyword evidence="2" id="KW-1185">Reference proteome</keyword>
<dbReference type="Proteomes" id="UP000318017">
    <property type="component" value="Chromosome"/>
</dbReference>
<dbReference type="OrthoDB" id="9781616at2"/>
<dbReference type="PANTHER" id="PTHR36454">
    <property type="entry name" value="LMO2823 PROTEIN"/>
    <property type="match status" value="1"/>
</dbReference>
<evidence type="ECO:0008006" key="3">
    <source>
        <dbReference type="Google" id="ProtNLM"/>
    </source>
</evidence>
<protein>
    <recommendedName>
        <fullName evidence="3">DUF1015 domain-containing protein</fullName>
    </recommendedName>
</protein>
<dbReference type="PIRSF" id="PIRSF033563">
    <property type="entry name" value="UCP033563"/>
    <property type="match status" value="1"/>
</dbReference>
<evidence type="ECO:0000313" key="1">
    <source>
        <dbReference type="EMBL" id="QDV23967.1"/>
    </source>
</evidence>
<evidence type="ECO:0000313" key="2">
    <source>
        <dbReference type="Proteomes" id="UP000318017"/>
    </source>
</evidence>
<proteinExistence type="predicted"/>
<dbReference type="KEGG" id="ahel:Q31a_22800"/>
<dbReference type="Pfam" id="PF06245">
    <property type="entry name" value="DUF1015"/>
    <property type="match status" value="1"/>
</dbReference>
<sequence length="442" mass="49351">MPKIQAFRGLRYNLAQVGELSDVVAPPYDVIDPALQQQLYDTSPYGFVRLELTKVQTSDSDPLKQYERAATLFRQWIRDGVLQYEPDPAIYVYHQVFDLAGTTITRRGFLSRIKLARFGEGNIFPHESTHPKAKEDRLRLTRACKANLSPVFGLYPDAENAAQNLLDGYIADKAALEAHDHLGVTHRLWPVTNQGLIAQVANLIEDKPMFVADGHHRYETACDYRDEIVAANGSSLSEEHPAQFVLSMLMSMDDPGLLVLPTHRLFPGVPHLTAKDLVARLGEYFDCAPAGTGTQSAHDVWKQVQEFDDQGVLGLYTPLDQQWTLVTANSLTHDKIKELAADQSDAWCNLGVSLLHHLIVDHLLEMKDHPTPTYLHKIEEVVEELSASATAEPKYALAAVVMPASIEDIRQICSHHERMPAKSTYFYPKLLGGLVVNPLDGN</sequence>
<dbReference type="InterPro" id="IPR008323">
    <property type="entry name" value="UCP033563"/>
</dbReference>
<gene>
    <name evidence="1" type="ORF">Q31a_22800</name>
</gene>
<dbReference type="AlphaFoldDB" id="A0A518G5U9"/>